<evidence type="ECO:0000256" key="8">
    <source>
        <dbReference type="ARBA" id="ARBA00022598"/>
    </source>
</evidence>
<dbReference type="STRING" id="1007676.ABM34_01830"/>
<keyword evidence="8 17" id="KW-0436">Ligase</keyword>
<keyword evidence="11 17" id="KW-0133">Cell shape</keyword>
<dbReference type="Pfam" id="PF21799">
    <property type="entry name" value="MurD-like_N"/>
    <property type="match status" value="1"/>
</dbReference>
<dbReference type="AlphaFoldDB" id="A0A0H4QY82"/>
<dbReference type="SUPFAM" id="SSF53244">
    <property type="entry name" value="MurD-like peptide ligases, peptide-binding domain"/>
    <property type="match status" value="1"/>
</dbReference>
<dbReference type="Gene3D" id="3.40.50.720">
    <property type="entry name" value="NAD(P)-binding Rossmann-like Domain"/>
    <property type="match status" value="1"/>
</dbReference>
<dbReference type="NCBIfam" id="TIGR01087">
    <property type="entry name" value="murD"/>
    <property type="match status" value="1"/>
</dbReference>
<dbReference type="GO" id="GO:0008764">
    <property type="term" value="F:UDP-N-acetylmuramoylalanine-D-glutamate ligase activity"/>
    <property type="evidence" value="ECO:0007669"/>
    <property type="project" value="UniProtKB-UniRule"/>
</dbReference>
<evidence type="ECO:0000256" key="1">
    <source>
        <dbReference type="ARBA" id="ARBA00002734"/>
    </source>
</evidence>
<keyword evidence="12 17" id="KW-0573">Peptidoglycan synthesis</keyword>
<evidence type="ECO:0000256" key="15">
    <source>
        <dbReference type="ARBA" id="ARBA00032324"/>
    </source>
</evidence>
<comment type="function">
    <text evidence="1 17 18">Cell wall formation. Catalyzes the addition of glutamate to the nucleotide precursor UDP-N-acetylmuramoyl-L-alanine (UMA).</text>
</comment>
<dbReference type="GO" id="GO:0009252">
    <property type="term" value="P:peptidoglycan biosynthetic process"/>
    <property type="evidence" value="ECO:0007669"/>
    <property type="project" value="UniProtKB-UniRule"/>
</dbReference>
<evidence type="ECO:0000256" key="16">
    <source>
        <dbReference type="ARBA" id="ARBA00047632"/>
    </source>
</evidence>
<protein>
    <recommendedName>
        <fullName evidence="6 17">UDP-N-acetylmuramoylalanine--D-glutamate ligase</fullName>
        <ecNumber evidence="5 17">6.3.2.9</ecNumber>
    </recommendedName>
    <alternativeName>
        <fullName evidence="15 17">D-glutamic acid-adding enzyme</fullName>
    </alternativeName>
    <alternativeName>
        <fullName evidence="14 17">UDP-N-acetylmuramoyl-L-alanyl-D-glutamate synthetase</fullName>
    </alternativeName>
</protein>
<evidence type="ECO:0000313" key="22">
    <source>
        <dbReference type="Proteomes" id="UP000036106"/>
    </source>
</evidence>
<dbReference type="Proteomes" id="UP000036106">
    <property type="component" value="Chromosome"/>
</dbReference>
<evidence type="ECO:0000256" key="12">
    <source>
        <dbReference type="ARBA" id="ARBA00022984"/>
    </source>
</evidence>
<proteinExistence type="inferred from homology"/>
<dbReference type="Gene3D" id="3.40.1190.10">
    <property type="entry name" value="Mur-like, catalytic domain"/>
    <property type="match status" value="1"/>
</dbReference>
<evidence type="ECO:0000256" key="5">
    <source>
        <dbReference type="ARBA" id="ARBA00012212"/>
    </source>
</evidence>
<evidence type="ECO:0000256" key="4">
    <source>
        <dbReference type="ARBA" id="ARBA00010416"/>
    </source>
</evidence>
<comment type="subcellular location">
    <subcellularLocation>
        <location evidence="2 17 18">Cytoplasm</location>
    </subcellularLocation>
</comment>
<reference evidence="22" key="1">
    <citation type="submission" date="2015-07" db="EMBL/GenBank/DDBJ databases">
        <title>Lactobacillus ginsenosidimutans/EMML 3141/ whole genome sequencing.</title>
        <authorList>
            <person name="Kim M.K."/>
            <person name="Im W.-T."/>
            <person name="Srinivasan S."/>
            <person name="Lee J.-J."/>
        </authorList>
    </citation>
    <scope>NUCLEOTIDE SEQUENCE [LARGE SCALE GENOMIC DNA]</scope>
    <source>
        <strain evidence="22">EMML 3041</strain>
    </source>
</reference>
<evidence type="ECO:0000256" key="18">
    <source>
        <dbReference type="RuleBase" id="RU003664"/>
    </source>
</evidence>
<dbReference type="PATRIC" id="fig|1007676.4.peg.383"/>
<dbReference type="PANTHER" id="PTHR43692">
    <property type="entry name" value="UDP-N-ACETYLMURAMOYLALANINE--D-GLUTAMATE LIGASE"/>
    <property type="match status" value="1"/>
</dbReference>
<keyword evidence="9 17" id="KW-0547">Nucleotide-binding</keyword>
<evidence type="ECO:0000256" key="3">
    <source>
        <dbReference type="ARBA" id="ARBA00004752"/>
    </source>
</evidence>
<dbReference type="KEGG" id="lgn:ABM34_01830"/>
<sequence length="458" mass="50342">MVKNSNYANKKILVLGLAKSGYAVAKLLKKINCDITVVDSNPLEGNEEANALIQEGFNVITGSNDAKLIDGTYDFVVKNPGIPYENELIKRAIELKVPVITEPEIAYSCSDATMVAVTGSNGKTTVTTLIQLMLDHSPQFKNSYYAGNIGIPISDVIQKATADDVVVTELSSFQLEGTIDLHPEVAVLNNIYSAHLDFHKTRENYINAKMNITQNQTADDYFVVNWNTSEWRNLSKRSSAQVIPFSDQQELGFGAYLSDGNIYYNRHLIMNEDEIKVPGEHNVQNALAAIDVAKIFGVSDGDIIEVLSQFSGVKHRIQYVDKFEDRIFYNDSKATNIEATTVALHAFKQPITLIAGGLDRGNTFDELVPSLKGSVHSIVVYGETASKMIDAAEKAEIGNIVEVQNLSEAVPEAFKQSSAGDVVLLSPAAASWDQFDTFEQRGDLFIEEVKKLKGSKND</sequence>
<dbReference type="GO" id="GO:0071555">
    <property type="term" value="P:cell wall organization"/>
    <property type="evidence" value="ECO:0007669"/>
    <property type="project" value="UniProtKB-KW"/>
</dbReference>
<evidence type="ECO:0000256" key="13">
    <source>
        <dbReference type="ARBA" id="ARBA00023316"/>
    </source>
</evidence>
<name>A0A0H4QY82_9LACO</name>
<gene>
    <name evidence="17 21" type="primary">murD</name>
    <name evidence="21" type="ORF">ABM34_01830</name>
</gene>
<dbReference type="SUPFAM" id="SSF53623">
    <property type="entry name" value="MurD-like peptide ligases, catalytic domain"/>
    <property type="match status" value="1"/>
</dbReference>
<evidence type="ECO:0000256" key="9">
    <source>
        <dbReference type="ARBA" id="ARBA00022741"/>
    </source>
</evidence>
<comment type="pathway">
    <text evidence="3 17 18">Cell wall biogenesis; peptidoglycan biosynthesis.</text>
</comment>
<dbReference type="Pfam" id="PF08245">
    <property type="entry name" value="Mur_ligase_M"/>
    <property type="match status" value="1"/>
</dbReference>
<dbReference type="OrthoDB" id="9809796at2"/>
<keyword evidence="7 17" id="KW-0963">Cytoplasm</keyword>
<dbReference type="GO" id="GO:0005737">
    <property type="term" value="C:cytoplasm"/>
    <property type="evidence" value="ECO:0007669"/>
    <property type="project" value="UniProtKB-SubCell"/>
</dbReference>
<evidence type="ECO:0000313" key="21">
    <source>
        <dbReference type="EMBL" id="AKP66410.1"/>
    </source>
</evidence>
<keyword evidence="17 18" id="KW-0132">Cell division</keyword>
<evidence type="ECO:0000256" key="11">
    <source>
        <dbReference type="ARBA" id="ARBA00022960"/>
    </source>
</evidence>
<keyword evidence="17 18" id="KW-0131">Cell cycle</keyword>
<feature type="domain" description="Mur ligase central" evidence="20">
    <location>
        <begin position="117"/>
        <end position="292"/>
    </location>
</feature>
<dbReference type="InterPro" id="IPR004101">
    <property type="entry name" value="Mur_ligase_C"/>
</dbReference>
<keyword evidence="22" id="KW-1185">Reference proteome</keyword>
<dbReference type="GO" id="GO:0008360">
    <property type="term" value="P:regulation of cell shape"/>
    <property type="evidence" value="ECO:0007669"/>
    <property type="project" value="UniProtKB-KW"/>
</dbReference>
<dbReference type="InterPro" id="IPR036565">
    <property type="entry name" value="Mur-like_cat_sf"/>
</dbReference>
<feature type="binding site" evidence="17">
    <location>
        <begin position="119"/>
        <end position="125"/>
    </location>
    <ligand>
        <name>ATP</name>
        <dbReference type="ChEBI" id="CHEBI:30616"/>
    </ligand>
</feature>
<evidence type="ECO:0000259" key="19">
    <source>
        <dbReference type="Pfam" id="PF02875"/>
    </source>
</evidence>
<dbReference type="InterPro" id="IPR036615">
    <property type="entry name" value="Mur_ligase_C_dom_sf"/>
</dbReference>
<dbReference type="InterPro" id="IPR005762">
    <property type="entry name" value="MurD"/>
</dbReference>
<dbReference type="GO" id="GO:0051301">
    <property type="term" value="P:cell division"/>
    <property type="evidence" value="ECO:0007669"/>
    <property type="project" value="UniProtKB-KW"/>
</dbReference>
<feature type="domain" description="Mur ligase C-terminal" evidence="19">
    <location>
        <begin position="315"/>
        <end position="428"/>
    </location>
</feature>
<keyword evidence="10 17" id="KW-0067">ATP-binding</keyword>
<evidence type="ECO:0000256" key="7">
    <source>
        <dbReference type="ARBA" id="ARBA00022490"/>
    </source>
</evidence>
<comment type="similarity">
    <text evidence="4 17">Belongs to the MurCDEF family.</text>
</comment>
<dbReference type="RefSeq" id="WP_048702736.1">
    <property type="nucleotide sequence ID" value="NZ_CP012034.1"/>
</dbReference>
<evidence type="ECO:0000256" key="14">
    <source>
        <dbReference type="ARBA" id="ARBA00030398"/>
    </source>
</evidence>
<comment type="catalytic activity">
    <reaction evidence="16 17 18">
        <text>UDP-N-acetyl-alpha-D-muramoyl-L-alanine + D-glutamate + ATP = UDP-N-acetyl-alpha-D-muramoyl-L-alanyl-D-glutamate + ADP + phosphate + H(+)</text>
        <dbReference type="Rhea" id="RHEA:16429"/>
        <dbReference type="ChEBI" id="CHEBI:15378"/>
        <dbReference type="ChEBI" id="CHEBI:29986"/>
        <dbReference type="ChEBI" id="CHEBI:30616"/>
        <dbReference type="ChEBI" id="CHEBI:43474"/>
        <dbReference type="ChEBI" id="CHEBI:83898"/>
        <dbReference type="ChEBI" id="CHEBI:83900"/>
        <dbReference type="ChEBI" id="CHEBI:456216"/>
        <dbReference type="EC" id="6.3.2.9"/>
    </reaction>
</comment>
<dbReference type="GO" id="GO:0005524">
    <property type="term" value="F:ATP binding"/>
    <property type="evidence" value="ECO:0007669"/>
    <property type="project" value="UniProtKB-UniRule"/>
</dbReference>
<evidence type="ECO:0000256" key="2">
    <source>
        <dbReference type="ARBA" id="ARBA00004496"/>
    </source>
</evidence>
<dbReference type="PANTHER" id="PTHR43692:SF1">
    <property type="entry name" value="UDP-N-ACETYLMURAMOYLALANINE--D-GLUTAMATE LIGASE"/>
    <property type="match status" value="1"/>
</dbReference>
<evidence type="ECO:0000259" key="20">
    <source>
        <dbReference type="Pfam" id="PF08245"/>
    </source>
</evidence>
<dbReference type="UniPathway" id="UPA00219"/>
<evidence type="ECO:0000256" key="6">
    <source>
        <dbReference type="ARBA" id="ARBA00015655"/>
    </source>
</evidence>
<evidence type="ECO:0000256" key="17">
    <source>
        <dbReference type="HAMAP-Rule" id="MF_00639"/>
    </source>
</evidence>
<keyword evidence="13 17" id="KW-0961">Cell wall biogenesis/degradation</keyword>
<organism evidence="21 22">
    <name type="scientific">Companilactobacillus ginsenosidimutans</name>
    <dbReference type="NCBI Taxonomy" id="1007676"/>
    <lineage>
        <taxon>Bacteria</taxon>
        <taxon>Bacillati</taxon>
        <taxon>Bacillota</taxon>
        <taxon>Bacilli</taxon>
        <taxon>Lactobacillales</taxon>
        <taxon>Lactobacillaceae</taxon>
        <taxon>Companilactobacillus</taxon>
    </lineage>
</organism>
<dbReference type="SUPFAM" id="SSF51984">
    <property type="entry name" value="MurCD N-terminal domain"/>
    <property type="match status" value="1"/>
</dbReference>
<accession>A0A0H4QY82</accession>
<dbReference type="EMBL" id="CP012034">
    <property type="protein sequence ID" value="AKP66410.1"/>
    <property type="molecule type" value="Genomic_DNA"/>
</dbReference>
<dbReference type="Pfam" id="PF02875">
    <property type="entry name" value="Mur_ligase_C"/>
    <property type="match status" value="1"/>
</dbReference>
<dbReference type="Gene3D" id="3.90.190.20">
    <property type="entry name" value="Mur ligase, C-terminal domain"/>
    <property type="match status" value="1"/>
</dbReference>
<dbReference type="HAMAP" id="MF_00639">
    <property type="entry name" value="MurD"/>
    <property type="match status" value="1"/>
</dbReference>
<evidence type="ECO:0000256" key="10">
    <source>
        <dbReference type="ARBA" id="ARBA00022840"/>
    </source>
</evidence>
<dbReference type="InterPro" id="IPR013221">
    <property type="entry name" value="Mur_ligase_cen"/>
</dbReference>
<dbReference type="EC" id="6.3.2.9" evidence="5 17"/>